<evidence type="ECO:0000313" key="2">
    <source>
        <dbReference type="EMBL" id="KAJ7627012.1"/>
    </source>
</evidence>
<reference evidence="2" key="1">
    <citation type="submission" date="2023-03" db="EMBL/GenBank/DDBJ databases">
        <title>Massive genome expansion in bonnet fungi (Mycena s.s.) driven by repeated elements and novel gene families across ecological guilds.</title>
        <authorList>
            <consortium name="Lawrence Berkeley National Laboratory"/>
            <person name="Harder C.B."/>
            <person name="Miyauchi S."/>
            <person name="Viragh M."/>
            <person name="Kuo A."/>
            <person name="Thoen E."/>
            <person name="Andreopoulos B."/>
            <person name="Lu D."/>
            <person name="Skrede I."/>
            <person name="Drula E."/>
            <person name="Henrissat B."/>
            <person name="Morin E."/>
            <person name="Kohler A."/>
            <person name="Barry K."/>
            <person name="LaButti K."/>
            <person name="Morin E."/>
            <person name="Salamov A."/>
            <person name="Lipzen A."/>
            <person name="Mereny Z."/>
            <person name="Hegedus B."/>
            <person name="Baldrian P."/>
            <person name="Stursova M."/>
            <person name="Weitz H."/>
            <person name="Taylor A."/>
            <person name="Grigoriev I.V."/>
            <person name="Nagy L.G."/>
            <person name="Martin F."/>
            <person name="Kauserud H."/>
        </authorList>
    </citation>
    <scope>NUCLEOTIDE SEQUENCE</scope>
    <source>
        <strain evidence="2">9284</strain>
    </source>
</reference>
<keyword evidence="3" id="KW-1185">Reference proteome</keyword>
<evidence type="ECO:0000259" key="1">
    <source>
        <dbReference type="PROSITE" id="PS50181"/>
    </source>
</evidence>
<evidence type="ECO:0000313" key="3">
    <source>
        <dbReference type="Proteomes" id="UP001221142"/>
    </source>
</evidence>
<dbReference type="Proteomes" id="UP001221142">
    <property type="component" value="Unassembled WGS sequence"/>
</dbReference>
<name>A0AAD7BPX4_9AGAR</name>
<dbReference type="PROSITE" id="PS50181">
    <property type="entry name" value="FBOX"/>
    <property type="match status" value="1"/>
</dbReference>
<dbReference type="EMBL" id="JARKIF010000011">
    <property type="protein sequence ID" value="KAJ7627012.1"/>
    <property type="molecule type" value="Genomic_DNA"/>
</dbReference>
<dbReference type="SMART" id="SM00256">
    <property type="entry name" value="FBOX"/>
    <property type="match status" value="1"/>
</dbReference>
<organism evidence="2 3">
    <name type="scientific">Roridomyces roridus</name>
    <dbReference type="NCBI Taxonomy" id="1738132"/>
    <lineage>
        <taxon>Eukaryota</taxon>
        <taxon>Fungi</taxon>
        <taxon>Dikarya</taxon>
        <taxon>Basidiomycota</taxon>
        <taxon>Agaricomycotina</taxon>
        <taxon>Agaricomycetes</taxon>
        <taxon>Agaricomycetidae</taxon>
        <taxon>Agaricales</taxon>
        <taxon>Marasmiineae</taxon>
        <taxon>Mycenaceae</taxon>
        <taxon>Roridomyces</taxon>
    </lineage>
</organism>
<sequence>MSSPPTATSTPTPALNNSWLSEELLPQILEHLDDRDLLRLAVISKHFHDLALLSYLRRYDITEEDVANNSFPQISTSGAFPALCIGRFITRLDALDLRFDAGTTVDRDLRALQSLAHRLPPIKSVDMQFIARPISPIEPFDIEDLVFTLLSPYGARPVVTVSPFMVTIIRPPSFTPAKGLQRIISPLKRIVGANKKPAADSAVIQRDQFREARILFLFPTTLFGALSTISIRALDTEASSALGSLVVFRGHSIANLRLPGYFSLAETSLLFESLTLPLLRAVEMAFPAIPYASTAGFLSRHPTLERITVQGPYHQSFERIAQTPTDDAHLPSDALPHLEYMLGTAPFLAWILSPRHGNPLANLTTIALELHEHQGKWEAYTAALHSLSAHPNIQSLAILVYEWFPWCSAPERFKAAKLQSTPAEPEQAVHNISDLRVTFKLPHLAFFVTRVVPLAGWVRLWPAVRELSLFVFLPEVETAAAVERECPGIRVTVHHLKRECTYIRVYEISYLQNRTPPLGLTLRGRRNYSKIL</sequence>
<dbReference type="InterPro" id="IPR036047">
    <property type="entry name" value="F-box-like_dom_sf"/>
</dbReference>
<dbReference type="InterPro" id="IPR001810">
    <property type="entry name" value="F-box_dom"/>
</dbReference>
<dbReference type="InterPro" id="IPR032675">
    <property type="entry name" value="LRR_dom_sf"/>
</dbReference>
<gene>
    <name evidence="2" type="ORF">FB45DRAFT_1004629</name>
</gene>
<protein>
    <recommendedName>
        <fullName evidence="1">F-box domain-containing protein</fullName>
    </recommendedName>
</protein>
<dbReference type="CDD" id="cd09917">
    <property type="entry name" value="F-box_SF"/>
    <property type="match status" value="1"/>
</dbReference>
<comment type="caution">
    <text evidence="2">The sequence shown here is derived from an EMBL/GenBank/DDBJ whole genome shotgun (WGS) entry which is preliminary data.</text>
</comment>
<dbReference type="SUPFAM" id="SSF81383">
    <property type="entry name" value="F-box domain"/>
    <property type="match status" value="1"/>
</dbReference>
<dbReference type="AlphaFoldDB" id="A0AAD7BPX4"/>
<feature type="domain" description="F-box" evidence="1">
    <location>
        <begin position="14"/>
        <end position="50"/>
    </location>
</feature>
<accession>A0AAD7BPX4</accession>
<dbReference type="Pfam" id="PF00646">
    <property type="entry name" value="F-box"/>
    <property type="match status" value="1"/>
</dbReference>
<dbReference type="Gene3D" id="3.80.10.10">
    <property type="entry name" value="Ribonuclease Inhibitor"/>
    <property type="match status" value="1"/>
</dbReference>
<proteinExistence type="predicted"/>